<comment type="similarity">
    <text evidence="8">Belongs to the aldehyde dehydrogenase family.</text>
</comment>
<dbReference type="UniPathway" id="UPA00261">
    <property type="reaction ID" value="UER00373"/>
</dbReference>
<feature type="active site" evidence="6 7">
    <location>
        <position position="753"/>
    </location>
</feature>
<name>A0A4U2Z7R9_9BACT</name>
<dbReference type="PIRSF" id="PIRSF000197">
    <property type="entry name" value="Bifunct_PutA"/>
    <property type="match status" value="1"/>
</dbReference>
<feature type="domain" description="Aldehyde dehydrogenase" evidence="9">
    <location>
        <begin position="541"/>
        <end position="976"/>
    </location>
</feature>
<dbReference type="InterPro" id="IPR015590">
    <property type="entry name" value="Aldehyde_DH_dom"/>
</dbReference>
<dbReference type="PANTHER" id="PTHR42862:SF1">
    <property type="entry name" value="DELTA-1-PYRROLINE-5-CARBOXYLATE DEHYDROGENASE 2, ISOFORM A-RELATED"/>
    <property type="match status" value="1"/>
</dbReference>
<dbReference type="Proteomes" id="UP000309561">
    <property type="component" value="Unassembled WGS sequence"/>
</dbReference>
<organism evidence="11 12">
    <name type="scientific">Sulfurimonas crateris</name>
    <dbReference type="NCBI Taxonomy" id="2574727"/>
    <lineage>
        <taxon>Bacteria</taxon>
        <taxon>Pseudomonadati</taxon>
        <taxon>Campylobacterota</taxon>
        <taxon>Epsilonproteobacteria</taxon>
        <taxon>Campylobacterales</taxon>
        <taxon>Sulfurimonadaceae</taxon>
        <taxon>Sulfurimonas</taxon>
    </lineage>
</organism>
<dbReference type="EMBL" id="SZPX01000006">
    <property type="protein sequence ID" value="TKI68951.1"/>
    <property type="molecule type" value="Genomic_DNA"/>
</dbReference>
<accession>A0A4U2Z7R9</accession>
<dbReference type="InterPro" id="IPR025703">
    <property type="entry name" value="Bifunct_PutA"/>
</dbReference>
<dbReference type="EC" id="1.2.1.88" evidence="2"/>
<dbReference type="SUPFAM" id="SSF53720">
    <property type="entry name" value="ALDH-like"/>
    <property type="match status" value="1"/>
</dbReference>
<evidence type="ECO:0000256" key="3">
    <source>
        <dbReference type="ARBA" id="ARBA00023002"/>
    </source>
</evidence>
<evidence type="ECO:0000313" key="11">
    <source>
        <dbReference type="EMBL" id="TKI68951.1"/>
    </source>
</evidence>
<dbReference type="AlphaFoldDB" id="A0A4U2Z7R9"/>
<dbReference type="Pfam" id="PF00171">
    <property type="entry name" value="Aldedh"/>
    <property type="match status" value="1"/>
</dbReference>
<evidence type="ECO:0000256" key="7">
    <source>
        <dbReference type="PROSITE-ProRule" id="PRU10007"/>
    </source>
</evidence>
<evidence type="ECO:0000313" key="12">
    <source>
        <dbReference type="Proteomes" id="UP000309561"/>
    </source>
</evidence>
<dbReference type="InterPro" id="IPR016161">
    <property type="entry name" value="Ald_DH/histidinol_DH"/>
</dbReference>
<dbReference type="FunFam" id="3.40.309.10:FF:000005">
    <property type="entry name" value="1-pyrroline-5-carboxylate dehydrogenase 1"/>
    <property type="match status" value="1"/>
</dbReference>
<comment type="pathway">
    <text evidence="1">Amino-acid degradation; L-proline degradation into L-glutamate; L-glutamate from L-proline: step 2/2.</text>
</comment>
<dbReference type="PROSITE" id="PS00070">
    <property type="entry name" value="ALDEHYDE_DEHYDR_CYS"/>
    <property type="match status" value="1"/>
</dbReference>
<dbReference type="GO" id="GO:0003842">
    <property type="term" value="F:L-glutamate gamma-semialdehyde dehydrogenase activity"/>
    <property type="evidence" value="ECO:0007669"/>
    <property type="project" value="UniProtKB-EC"/>
</dbReference>
<sequence>MNISKERFEEAKEVARDWQLYIQDHRESVEEKFHQTMGRMLKDPMNKIFLIELLDQSFRSRNPHRVADQIEYIFDKYKGTSFFSAFEELLVLSFRKVGIYMTNISIPIFIKYLRNDIKNVVIPGEEKALVEHIKKRRAEGTRVNINIIGEIVLGEEEADYRVNKYIKTLQNPNIDYISIKISTIFSQINPLAHEWSVEMVSGKLEKIYSAAMQNRFVDMDSKESNKFVNLDMEEYKDVHLTIDVFKKTLSLDKFKELHAGIVLQAYLPDTLELTKDLVLWAKERVSNGGAPIKIRLVKGANQEMELTESSLREWECVTYRNKTQSDANFKIIMDYLLDPDVAPYAHLGVASHNLFDHALGMLLAKERGVEKFYTAEMLEGMSETAYKVLKKEGLNVILYAPTATKETFTNAIAYLVRRFDENTAEQNFLRHSFGLKVDSEAWKTLVKSYDDALEEIKDLKLTPYRVQDRNMEPAKPQIDLDNYIYESEADTDFVLEQNKKWAREIANKWKKIAKEGGYHARPVVASKKIENSDIVEVIDKSQYHKGIAVGSYVKAQTDDMHEAVRVAKKDIDGWRKLTIKERQKILMDVAHEFRKRRADLIGVAAAEVGKVFSETDVEVSEAIDFLNFYPYSVRKIEELEGVHISPKGVGLVVSPWNFPIAIPAGGVAAALAAGNTVILKPASDSVLCAQMVCECFWSAGVGRNTLQFLPSSGALAGEELIANRDIDFTIFTGGEQTAYSMIKKRSDIHLSAETGGKDATIVTSMADRDQAVKNVVASAFNNSGQKCSATSLLVLEDELYSDENFKKMLFDAASSLEVGSVWDFKNRIGALSSKPSGNLQKALSYLDDGEEWLIPPSYADSDNPYMLKPSIRWGTKSGDFCHMNELFGPVLSVMRADDLKSAIDVVNSTGYGLTSGIESLDEREQKIWREELKAGNLYINRGTTGAIVIRQPFGGMGKSAIGSGKKAGGFNYVTQLMNISADEIEFQEMGEFLSHGIFADEVSKASEIAKDFVKWHREEFSKEHDYANIRGESNVIRYLGVESVLLRCQKGDKLHEILSSITAAKIAGATLHISLPKKIDSDELAWLINNSRDILAKEDVLELQSEDELIESMKKVQRIRFLDPAHITKNIYDSLKDEAKYIAREPFVPHGRIELLHYFIEQSVTNSYHRYGNLGIRGLEERASDHS</sequence>
<evidence type="ECO:0000256" key="8">
    <source>
        <dbReference type="RuleBase" id="RU003345"/>
    </source>
</evidence>
<proteinExistence type="inferred from homology"/>
<dbReference type="PROSITE" id="PS00687">
    <property type="entry name" value="ALDEHYDE_DEHYDR_GLU"/>
    <property type="match status" value="1"/>
</dbReference>
<keyword evidence="3 8" id="KW-0560">Oxidoreductase</keyword>
<dbReference type="Pfam" id="PF01619">
    <property type="entry name" value="Pro_dh"/>
    <property type="match status" value="1"/>
</dbReference>
<evidence type="ECO:0000256" key="6">
    <source>
        <dbReference type="PIRSR" id="PIRSR000197-1"/>
    </source>
</evidence>
<feature type="active site" evidence="6">
    <location>
        <position position="787"/>
    </location>
</feature>
<dbReference type="GO" id="GO:0009898">
    <property type="term" value="C:cytoplasmic side of plasma membrane"/>
    <property type="evidence" value="ECO:0007669"/>
    <property type="project" value="TreeGrafter"/>
</dbReference>
<dbReference type="GO" id="GO:0003700">
    <property type="term" value="F:DNA-binding transcription factor activity"/>
    <property type="evidence" value="ECO:0007669"/>
    <property type="project" value="InterPro"/>
</dbReference>
<evidence type="ECO:0000259" key="9">
    <source>
        <dbReference type="Pfam" id="PF00171"/>
    </source>
</evidence>
<comment type="catalytic activity">
    <reaction evidence="5">
        <text>L-glutamate 5-semialdehyde + NAD(+) + H2O = L-glutamate + NADH + 2 H(+)</text>
        <dbReference type="Rhea" id="RHEA:30235"/>
        <dbReference type="ChEBI" id="CHEBI:15377"/>
        <dbReference type="ChEBI" id="CHEBI:15378"/>
        <dbReference type="ChEBI" id="CHEBI:29985"/>
        <dbReference type="ChEBI" id="CHEBI:57540"/>
        <dbReference type="ChEBI" id="CHEBI:57945"/>
        <dbReference type="ChEBI" id="CHEBI:58066"/>
        <dbReference type="EC" id="1.2.1.88"/>
    </reaction>
</comment>
<evidence type="ECO:0000256" key="5">
    <source>
        <dbReference type="ARBA" id="ARBA00048142"/>
    </source>
</evidence>
<dbReference type="Gene3D" id="3.40.605.10">
    <property type="entry name" value="Aldehyde Dehydrogenase, Chain A, domain 1"/>
    <property type="match status" value="1"/>
</dbReference>
<evidence type="ECO:0000256" key="2">
    <source>
        <dbReference type="ARBA" id="ARBA00012884"/>
    </source>
</evidence>
<reference evidence="11 12" key="1">
    <citation type="submission" date="2019-04" db="EMBL/GenBank/DDBJ databases">
        <title>Sulfurimonas crateris sp. nov. a facultative anaerobic sulfur-oxidizing chemolithautotrophic bacterium isolated from a terrestrial mud vulcano.</title>
        <authorList>
            <person name="Ratnikova N.M."/>
            <person name="Slobodkin A.I."/>
            <person name="Merkel A.Y."/>
            <person name="Novikov A."/>
            <person name="Bonch-Osmolovskaya E.A."/>
            <person name="Slobodkina G.B."/>
        </authorList>
    </citation>
    <scope>NUCLEOTIDE SEQUENCE [LARGE SCALE GENOMIC DNA]</scope>
    <source>
        <strain evidence="11 12">SN118</strain>
    </source>
</reference>
<protein>
    <recommendedName>
        <fullName evidence="2">L-glutamate gamma-semialdehyde dehydrogenase</fullName>
        <ecNumber evidence="2">1.2.1.88</ecNumber>
    </recommendedName>
</protein>
<evidence type="ECO:0000256" key="1">
    <source>
        <dbReference type="ARBA" id="ARBA00004786"/>
    </source>
</evidence>
<evidence type="ECO:0000256" key="4">
    <source>
        <dbReference type="ARBA" id="ARBA00023027"/>
    </source>
</evidence>
<dbReference type="InterPro" id="IPR016160">
    <property type="entry name" value="Ald_DH_CS_CYS"/>
</dbReference>
<dbReference type="RefSeq" id="WP_137014197.1">
    <property type="nucleotide sequence ID" value="NZ_SZPX01000006.1"/>
</dbReference>
<keyword evidence="12" id="KW-1185">Reference proteome</keyword>
<comment type="caution">
    <text evidence="11">The sequence shown here is derived from an EMBL/GenBank/DDBJ whole genome shotgun (WGS) entry which is preliminary data.</text>
</comment>
<dbReference type="InterPro" id="IPR016163">
    <property type="entry name" value="Ald_DH_C"/>
</dbReference>
<dbReference type="InterPro" id="IPR016162">
    <property type="entry name" value="Ald_DH_N"/>
</dbReference>
<dbReference type="Gene3D" id="3.20.20.220">
    <property type="match status" value="1"/>
</dbReference>
<dbReference type="PANTHER" id="PTHR42862">
    <property type="entry name" value="DELTA-1-PYRROLINE-5-CARBOXYLATE DEHYDROGENASE 1, ISOFORM A-RELATED"/>
    <property type="match status" value="1"/>
</dbReference>
<gene>
    <name evidence="11" type="ORF">FCU45_08290</name>
</gene>
<dbReference type="GO" id="GO:0004657">
    <property type="term" value="F:proline dehydrogenase activity"/>
    <property type="evidence" value="ECO:0007669"/>
    <property type="project" value="InterPro"/>
</dbReference>
<keyword evidence="4" id="KW-0520">NAD</keyword>
<dbReference type="Gene3D" id="3.40.309.10">
    <property type="entry name" value="Aldehyde Dehydrogenase, Chain A, domain 2"/>
    <property type="match status" value="1"/>
</dbReference>
<evidence type="ECO:0000259" key="10">
    <source>
        <dbReference type="Pfam" id="PF01619"/>
    </source>
</evidence>
<dbReference type="GO" id="GO:0010133">
    <property type="term" value="P:L-proline catabolic process to L-glutamate"/>
    <property type="evidence" value="ECO:0007669"/>
    <property type="project" value="UniProtKB-UniPathway"/>
</dbReference>
<dbReference type="OrthoDB" id="9762913at2"/>
<feature type="domain" description="Proline dehydrogenase" evidence="10">
    <location>
        <begin position="130"/>
        <end position="431"/>
    </location>
</feature>
<dbReference type="InterPro" id="IPR002872">
    <property type="entry name" value="Proline_DH_dom"/>
</dbReference>
<dbReference type="InterPro" id="IPR029041">
    <property type="entry name" value="FAD-linked_oxidoreductase-like"/>
</dbReference>
<dbReference type="SUPFAM" id="SSF51730">
    <property type="entry name" value="FAD-linked oxidoreductase"/>
    <property type="match status" value="1"/>
</dbReference>
<dbReference type="InterPro" id="IPR050485">
    <property type="entry name" value="Proline_metab_enzyme"/>
</dbReference>
<dbReference type="InterPro" id="IPR029510">
    <property type="entry name" value="Ald_DH_CS_GLU"/>
</dbReference>